<gene>
    <name evidence="1" type="ORF">IC610_14650</name>
</gene>
<dbReference type="Proteomes" id="UP000637299">
    <property type="component" value="Unassembled WGS sequence"/>
</dbReference>
<evidence type="ECO:0000313" key="1">
    <source>
        <dbReference type="EMBL" id="MBD8083658.1"/>
    </source>
</evidence>
<dbReference type="EMBL" id="JACYFS010000004">
    <property type="protein sequence ID" value="MBD8083658.1"/>
    <property type="molecule type" value="Genomic_DNA"/>
</dbReference>
<evidence type="ECO:0000313" key="2">
    <source>
        <dbReference type="Proteomes" id="UP000637299"/>
    </source>
</evidence>
<name>A0ABR8ZEF9_9FLAO</name>
<accession>A0ABR8ZEF9</accession>
<proteinExistence type="predicted"/>
<reference evidence="1 2" key="1">
    <citation type="submission" date="2020-09" db="EMBL/GenBank/DDBJ databases">
        <title>Genome seq and assembly of Chryseobacterium sp.</title>
        <authorList>
            <person name="Chhetri G."/>
        </authorList>
    </citation>
    <scope>NUCLEOTIDE SEQUENCE [LARGE SCALE GENOMIC DNA]</scope>
    <source>
        <strain evidence="1 2">GCR10</strain>
    </source>
</reference>
<comment type="caution">
    <text evidence="1">The sequence shown here is derived from an EMBL/GenBank/DDBJ whole genome shotgun (WGS) entry which is preliminary data.</text>
</comment>
<keyword evidence="2" id="KW-1185">Reference proteome</keyword>
<protein>
    <recommendedName>
        <fullName evidence="3">DUF2946 domain-containing protein</fullName>
    </recommendedName>
</protein>
<organism evidence="1 2">
    <name type="scientific">Chryseobacterium caseinilyticum</name>
    <dbReference type="NCBI Taxonomy" id="2771428"/>
    <lineage>
        <taxon>Bacteria</taxon>
        <taxon>Pseudomonadati</taxon>
        <taxon>Bacteroidota</taxon>
        <taxon>Flavobacteriia</taxon>
        <taxon>Flavobacteriales</taxon>
        <taxon>Weeksellaceae</taxon>
        <taxon>Chryseobacterium group</taxon>
        <taxon>Chryseobacterium</taxon>
    </lineage>
</organism>
<evidence type="ECO:0008006" key="3">
    <source>
        <dbReference type="Google" id="ProtNLM"/>
    </source>
</evidence>
<dbReference type="RefSeq" id="WP_191737517.1">
    <property type="nucleotide sequence ID" value="NZ_JACYFS010000004.1"/>
</dbReference>
<sequence length="121" mass="13965">MKLPQLLLIIFCLGIFLIPKDNFYAQASQENCCKTESKTESCCDKNHDAHDSKDNKEDNQSCNDDCCSFCMTCHTFVENSFAKNNFWDIPTFSTIQKIQFQYSDPFISNSLEEIWQPPKLG</sequence>